<feature type="transmembrane region" description="Helical" evidence="1">
    <location>
        <begin position="69"/>
        <end position="89"/>
    </location>
</feature>
<feature type="transmembrane region" description="Helical" evidence="1">
    <location>
        <begin position="151"/>
        <end position="180"/>
    </location>
</feature>
<accession>A0A1X7D057</accession>
<protein>
    <submittedName>
        <fullName evidence="2">Uncharacterized protein</fullName>
    </submittedName>
</protein>
<gene>
    <name evidence="2" type="ORF">SAMN06295900_102183</name>
</gene>
<dbReference type="Proteomes" id="UP000192911">
    <property type="component" value="Unassembled WGS sequence"/>
</dbReference>
<evidence type="ECO:0000313" key="3">
    <source>
        <dbReference type="Proteomes" id="UP000192911"/>
    </source>
</evidence>
<dbReference type="STRING" id="28094.SAMN06295900_102183"/>
<reference evidence="3" key="1">
    <citation type="submission" date="2017-04" db="EMBL/GenBank/DDBJ databases">
        <authorList>
            <person name="Varghese N."/>
            <person name="Submissions S."/>
        </authorList>
    </citation>
    <scope>NUCLEOTIDE SEQUENCE [LARGE SCALE GENOMIC DNA]</scope>
    <source>
        <strain evidence="3">Ballard 720</strain>
    </source>
</reference>
<keyword evidence="1" id="KW-0472">Membrane</keyword>
<sequence>MTSSEKKPVRELLRFWTSWEMLIIQGVSVAIVVFSPDDVLTQYPMLSEFVDVVARWFPPLSAQQRVSEFPQVTGLYFSVMYFVTPLILFQSPRAKNEIFKGGKNYDIRPIRYWVAAVMCCAFCLLSPFFLYLWDDAKDELLPSTPIRSSKLWLAVLGWTSAGGWAWLTISHTMWIPIFAVGKILKIKLRD</sequence>
<dbReference type="RefSeq" id="WP_139831111.1">
    <property type="nucleotide sequence ID" value="NZ_BSQD01000002.1"/>
</dbReference>
<dbReference type="AlphaFoldDB" id="A0A1X7D057"/>
<dbReference type="EMBL" id="FXAH01000002">
    <property type="protein sequence ID" value="SMF05920.1"/>
    <property type="molecule type" value="Genomic_DNA"/>
</dbReference>
<dbReference type="GeneID" id="95552494"/>
<organism evidence="2 3">
    <name type="scientific">Trinickia caryophylli</name>
    <name type="common">Paraburkholderia caryophylli</name>
    <dbReference type="NCBI Taxonomy" id="28094"/>
    <lineage>
        <taxon>Bacteria</taxon>
        <taxon>Pseudomonadati</taxon>
        <taxon>Pseudomonadota</taxon>
        <taxon>Betaproteobacteria</taxon>
        <taxon>Burkholderiales</taxon>
        <taxon>Burkholderiaceae</taxon>
        <taxon>Trinickia</taxon>
    </lineage>
</organism>
<proteinExistence type="predicted"/>
<feature type="transmembrane region" description="Helical" evidence="1">
    <location>
        <begin position="12"/>
        <end position="35"/>
    </location>
</feature>
<evidence type="ECO:0000313" key="2">
    <source>
        <dbReference type="EMBL" id="SMF05920.1"/>
    </source>
</evidence>
<feature type="transmembrane region" description="Helical" evidence="1">
    <location>
        <begin position="110"/>
        <end position="131"/>
    </location>
</feature>
<name>A0A1X7D057_TRICW</name>
<keyword evidence="1" id="KW-1133">Transmembrane helix</keyword>
<dbReference type="OrthoDB" id="9983082at2"/>
<keyword evidence="1" id="KW-0812">Transmembrane</keyword>
<evidence type="ECO:0000256" key="1">
    <source>
        <dbReference type="SAM" id="Phobius"/>
    </source>
</evidence>
<keyword evidence="3" id="KW-1185">Reference proteome</keyword>